<keyword evidence="2" id="KW-0175">Coiled coil</keyword>
<gene>
    <name evidence="4" type="ORF">CSB93_7001</name>
</gene>
<keyword evidence="5" id="KW-1185">Reference proteome</keyword>
<accession>A0A2R3IKS5</accession>
<sequence>MATHYVLEGEIKAEQPLATCSAALKEAEGGKGKPIPVPHMQTPEGNRLYFPATGIRGKLRRALRDVLRENEIKRTGNDKPLSLDQHYLLTLGGIKGSEETDKASVDQESQWRERNVLLSLFGAGDAGYMGMVHGRLAVGNAICESVSVPHVFSGVRSDDLYRDRSQIEFLSQADISALVAQSQGNRDASGIKKEIAVLDKARKAARAAKEGDRVDELSAKIEQLETDMKNVKAETGAKMSIGMPLDGWQAIPAGAVMRHRFMLNNAKPTELGALLAALDHFSALPTLGAHLAAGCGLVSARWELFKVVPGEGKTSLGVLVLEPFAGAVTIEAPADSEVFAARKAFQDYLAGDQFNLSIPSAAACKA</sequence>
<reference evidence="4 5" key="1">
    <citation type="submission" date="2018-02" db="EMBL/GenBank/DDBJ databases">
        <title>FDA/CDC Antimicrobial Resistant Isolate Bank Genome Sequencing.</title>
        <authorList>
            <person name="Benahmed F.H."/>
            <person name="Lutgring J.D."/>
            <person name="Yoo B."/>
            <person name="Machado M."/>
            <person name="Brown A."/>
            <person name="McAllister G."/>
            <person name="Perry A."/>
            <person name="Halpin A.L."/>
            <person name="Vavikolanu K."/>
            <person name="Ott S."/>
            <person name="Zhao X."/>
            <person name="Tallon L.J."/>
            <person name="Sadzewicz L."/>
            <person name="Aluvathingal J."/>
            <person name="Nadendla S."/>
            <person name="Voskania-kordi A."/>
            <person name="Simonyan V."/>
            <person name="Patel J."/>
            <person name="Shawar R.M."/>
        </authorList>
    </citation>
    <scope>NUCLEOTIDE SEQUENCE [LARGE SCALE GENOMIC DNA]</scope>
    <source>
        <strain evidence="4 5">AR_0356</strain>
        <plasmid evidence="4 5">unnamed3</plasmid>
    </source>
</reference>
<keyword evidence="4" id="KW-0614">Plasmid</keyword>
<dbReference type="InterPro" id="IPR005537">
    <property type="entry name" value="RAMP_III_fam"/>
</dbReference>
<dbReference type="Proteomes" id="UP000238390">
    <property type="component" value="Plasmid unnamed3"/>
</dbReference>
<evidence type="ECO:0000256" key="1">
    <source>
        <dbReference type="ARBA" id="ARBA00023118"/>
    </source>
</evidence>
<dbReference type="Pfam" id="PF03787">
    <property type="entry name" value="RAMPs"/>
    <property type="match status" value="1"/>
</dbReference>
<protein>
    <submittedName>
        <fullName evidence="4">RAMP superfamily protein</fullName>
    </submittedName>
</protein>
<dbReference type="RefSeq" id="WP_023093823.1">
    <property type="nucleotide sequence ID" value="NZ_CP027167.1"/>
</dbReference>
<dbReference type="EMBL" id="CP027167">
    <property type="protein sequence ID" value="AVK02503.1"/>
    <property type="molecule type" value="Genomic_DNA"/>
</dbReference>
<geneLocation type="plasmid" evidence="4 5">
    <name>unnamed3</name>
</geneLocation>
<dbReference type="GO" id="GO:0051607">
    <property type="term" value="P:defense response to virus"/>
    <property type="evidence" value="ECO:0007669"/>
    <property type="project" value="UniProtKB-KW"/>
</dbReference>
<proteinExistence type="predicted"/>
<feature type="domain" description="CRISPR type III-associated protein" evidence="3">
    <location>
        <begin position="31"/>
        <end position="298"/>
    </location>
</feature>
<keyword evidence="1" id="KW-0051">Antiviral defense</keyword>
<evidence type="ECO:0000259" key="3">
    <source>
        <dbReference type="Pfam" id="PF03787"/>
    </source>
</evidence>
<evidence type="ECO:0000313" key="4">
    <source>
        <dbReference type="EMBL" id="AVK02503.1"/>
    </source>
</evidence>
<evidence type="ECO:0000313" key="5">
    <source>
        <dbReference type="Proteomes" id="UP000238390"/>
    </source>
</evidence>
<dbReference type="AlphaFoldDB" id="A0A2R3IKS5"/>
<organism evidence="4 5">
    <name type="scientific">Pseudomonas paraeruginosa</name>
    <dbReference type="NCBI Taxonomy" id="2994495"/>
    <lineage>
        <taxon>Bacteria</taxon>
        <taxon>Pseudomonadati</taxon>
        <taxon>Pseudomonadota</taxon>
        <taxon>Gammaproteobacteria</taxon>
        <taxon>Pseudomonadales</taxon>
        <taxon>Pseudomonadaceae</taxon>
        <taxon>Pseudomonas</taxon>
    </lineage>
</organism>
<feature type="coiled-coil region" evidence="2">
    <location>
        <begin position="207"/>
        <end position="234"/>
    </location>
</feature>
<name>A0A2R3IKS5_9PSED</name>
<evidence type="ECO:0000256" key="2">
    <source>
        <dbReference type="SAM" id="Coils"/>
    </source>
</evidence>